<organism evidence="1 2">
    <name type="scientific">Pararge aegeria aegeria</name>
    <dbReference type="NCBI Taxonomy" id="348720"/>
    <lineage>
        <taxon>Eukaryota</taxon>
        <taxon>Metazoa</taxon>
        <taxon>Ecdysozoa</taxon>
        <taxon>Arthropoda</taxon>
        <taxon>Hexapoda</taxon>
        <taxon>Insecta</taxon>
        <taxon>Pterygota</taxon>
        <taxon>Neoptera</taxon>
        <taxon>Endopterygota</taxon>
        <taxon>Lepidoptera</taxon>
        <taxon>Glossata</taxon>
        <taxon>Ditrysia</taxon>
        <taxon>Papilionoidea</taxon>
        <taxon>Nymphalidae</taxon>
        <taxon>Satyrinae</taxon>
        <taxon>Satyrini</taxon>
        <taxon>Parargina</taxon>
        <taxon>Pararge</taxon>
    </lineage>
</organism>
<evidence type="ECO:0000313" key="2">
    <source>
        <dbReference type="Proteomes" id="UP000838756"/>
    </source>
</evidence>
<dbReference type="Proteomes" id="UP000838756">
    <property type="component" value="Unassembled WGS sequence"/>
</dbReference>
<name>A0A8S4QU07_9NEOP</name>
<accession>A0A8S4QU07</accession>
<dbReference type="EMBL" id="CAKXAJ010016337">
    <property type="protein sequence ID" value="CAH2216677.1"/>
    <property type="molecule type" value="Genomic_DNA"/>
</dbReference>
<reference evidence="1" key="1">
    <citation type="submission" date="2022-03" db="EMBL/GenBank/DDBJ databases">
        <authorList>
            <person name="Lindestad O."/>
        </authorList>
    </citation>
    <scope>NUCLEOTIDE SEQUENCE</scope>
</reference>
<comment type="caution">
    <text evidence="1">The sequence shown here is derived from an EMBL/GenBank/DDBJ whole genome shotgun (WGS) entry which is preliminary data.</text>
</comment>
<proteinExistence type="predicted"/>
<sequence>MYYDLHLCISVDRVCQVVSSGKWLKYNQSEGLVIDKKVGPPGRWKWHALNEPPVLRPVYLDTNITEDPCLRNFVEETNVAKKPNQQMIAIEHEKFLKERATKKFQNYKPFEIRMKALKMNESFSLRIVKQSKINLLFRYGRNHLRQNIGMALKCDKIIDTEIIEIDDVPTPYDRQIPKSESIAAIQNVLLKAKRVKH</sequence>
<evidence type="ECO:0000313" key="1">
    <source>
        <dbReference type="EMBL" id="CAH2216677.1"/>
    </source>
</evidence>
<keyword evidence="2" id="KW-1185">Reference proteome</keyword>
<dbReference type="AlphaFoldDB" id="A0A8S4QU07"/>
<dbReference type="OrthoDB" id="331263at2759"/>
<protein>
    <submittedName>
        <fullName evidence="1">Jg13962 protein</fullName>
    </submittedName>
</protein>
<gene>
    <name evidence="1" type="primary">jg13962</name>
    <name evidence="1" type="ORF">PAEG_LOCUS4643</name>
</gene>